<name>A0AA89B2X1_9ASTE</name>
<keyword evidence="3" id="KW-1185">Reference proteome</keyword>
<feature type="compositionally biased region" description="Acidic residues" evidence="1">
    <location>
        <begin position="343"/>
        <end position="354"/>
    </location>
</feature>
<dbReference type="InterPro" id="IPR012866">
    <property type="entry name" value="DUF1644"/>
</dbReference>
<evidence type="ECO:0000256" key="1">
    <source>
        <dbReference type="SAM" id="MobiDB-lite"/>
    </source>
</evidence>
<accession>A0AA89B2X1</accession>
<feature type="compositionally biased region" description="Basic and acidic residues" evidence="1">
    <location>
        <begin position="43"/>
        <end position="52"/>
    </location>
</feature>
<proteinExistence type="predicted"/>
<feature type="compositionally biased region" description="Low complexity" evidence="1">
    <location>
        <begin position="53"/>
        <end position="62"/>
    </location>
</feature>
<organism evidence="2 3">
    <name type="scientific">Escallonia herrerae</name>
    <dbReference type="NCBI Taxonomy" id="1293975"/>
    <lineage>
        <taxon>Eukaryota</taxon>
        <taxon>Viridiplantae</taxon>
        <taxon>Streptophyta</taxon>
        <taxon>Embryophyta</taxon>
        <taxon>Tracheophyta</taxon>
        <taxon>Spermatophyta</taxon>
        <taxon>Magnoliopsida</taxon>
        <taxon>eudicotyledons</taxon>
        <taxon>Gunneridae</taxon>
        <taxon>Pentapetalae</taxon>
        <taxon>asterids</taxon>
        <taxon>campanulids</taxon>
        <taxon>Escalloniales</taxon>
        <taxon>Escalloniaceae</taxon>
        <taxon>Escallonia</taxon>
    </lineage>
</organism>
<protein>
    <submittedName>
        <fullName evidence="2">Uncharacterized protein</fullName>
    </submittedName>
</protein>
<dbReference type="Pfam" id="PF07800">
    <property type="entry name" value="DUF1644"/>
    <property type="match status" value="1"/>
</dbReference>
<dbReference type="Proteomes" id="UP001188597">
    <property type="component" value="Unassembled WGS sequence"/>
</dbReference>
<evidence type="ECO:0000313" key="3">
    <source>
        <dbReference type="Proteomes" id="UP001188597"/>
    </source>
</evidence>
<feature type="region of interest" description="Disordered" evidence="1">
    <location>
        <begin position="40"/>
        <end position="69"/>
    </location>
</feature>
<comment type="caution">
    <text evidence="2">The sequence shown here is derived from an EMBL/GenBank/DDBJ whole genome shotgun (WGS) entry which is preliminary data.</text>
</comment>
<feature type="region of interest" description="Disordered" evidence="1">
    <location>
        <begin position="319"/>
        <end position="358"/>
    </location>
</feature>
<dbReference type="PANTHER" id="PTHR31197:SF5">
    <property type="entry name" value="OS01G0612600 PROTEIN"/>
    <property type="match status" value="1"/>
</dbReference>
<sequence length="447" mass="49676">MGLGFVICDILRSWGLLAEKTVFLDYGAGHCSVPVNMPKGRRDRSTSFDRSRSSPFFCSSSSKNSLPQIPLESEKDVKEWEEARCPVCMEHPHNAILLMCSSHEKGCRPYMCDTSYRHSNCFDQFQKSFTEASPTMPQQDEASVPVTNSLFHEETPIHALVSEATISHMQGGISEEGSSARHAMACENQEKSKLQCPLCRGQINGWKVVEPARRLMNAKSRGCACETCEFSGTYTDLRKHARLVHPLVRPSEADPERERDWRRLERQRDLGDLISTLQSSLGDERSEDSTLSFDGGWMHVIFLIRVIRTGNTLARSRLSGTARSRSEVTARSRPGIRHWGETYDADSREDENETSDGGSALKHVLKTLARWVPPPLTGVRKVNFDAAMLEVSGSMVHGGGFGCRDDKGIFHAGLSKQISGNTNPDFAEEIATFEACQCAWGAGLLNI</sequence>
<gene>
    <name evidence="2" type="ORF">RJ639_042494</name>
</gene>
<dbReference type="EMBL" id="JAVXUP010000533">
    <property type="protein sequence ID" value="KAK3025725.1"/>
    <property type="molecule type" value="Genomic_DNA"/>
</dbReference>
<dbReference type="PANTHER" id="PTHR31197">
    <property type="entry name" value="OS01G0612600 PROTEIN"/>
    <property type="match status" value="1"/>
</dbReference>
<reference evidence="2" key="1">
    <citation type="submission" date="2022-12" db="EMBL/GenBank/DDBJ databases">
        <title>Draft genome assemblies for two species of Escallonia (Escalloniales).</title>
        <authorList>
            <person name="Chanderbali A."/>
            <person name="Dervinis C."/>
            <person name="Anghel I."/>
            <person name="Soltis D."/>
            <person name="Soltis P."/>
            <person name="Zapata F."/>
        </authorList>
    </citation>
    <scope>NUCLEOTIDE SEQUENCE</scope>
    <source>
        <strain evidence="2">UCBG64.0493</strain>
        <tissue evidence="2">Leaf</tissue>
    </source>
</reference>
<evidence type="ECO:0000313" key="2">
    <source>
        <dbReference type="EMBL" id="KAK3025725.1"/>
    </source>
</evidence>
<dbReference type="AlphaFoldDB" id="A0AA89B2X1"/>